<dbReference type="Gene3D" id="3.30.70.1320">
    <property type="entry name" value="Multidrug efflux transporter AcrB pore domain like"/>
    <property type="match status" value="2"/>
</dbReference>
<dbReference type="RefSeq" id="WP_224008311.1">
    <property type="nucleotide sequence ID" value="NZ_CAJZAF010000038.1"/>
</dbReference>
<dbReference type="SUPFAM" id="SSF82693">
    <property type="entry name" value="Multidrug efflux transporter AcrB pore domain, PN1, PN2, PC1 and PC2 subdomains"/>
    <property type="match status" value="4"/>
</dbReference>
<feature type="region of interest" description="Disordered" evidence="7">
    <location>
        <begin position="293"/>
        <end position="312"/>
    </location>
</feature>
<evidence type="ECO:0000256" key="2">
    <source>
        <dbReference type="ARBA" id="ARBA00022475"/>
    </source>
</evidence>
<protein>
    <submittedName>
        <fullName evidence="9">Multidrug resistance protein MdtC</fullName>
    </submittedName>
</protein>
<feature type="transmembrane region" description="Helical" evidence="8">
    <location>
        <begin position="400"/>
        <end position="417"/>
    </location>
</feature>
<sequence length="1103" mass="117964">MNLSATFIHRPVATALLTIGILLAGLAALRLLPVSPLPQVDFPTISVSASLPGASPDTMAATVATPLERALGTIAGVTEITSSSSLGSTRVTLQFDLSRDIDGAARDVQAAINASRATLPTSLPNNPTYRKVNPADAPIMIIALTSPTMTRGQLYDAASTILSQKLSQVEGVGQVTIGGSSLPAVRVELNPTALNKYGISLEDVRNTISATNANRPLGTVENRTNNWQVYANDQAMKASDYMPLIIRYATPGTFSSASAGALIASTANATAAGGVSTKVVNGVTVTTITTSSGTTTVTSGATGGNNATSGPNSFAVPVRLQDVASVVDSVQDIRNAGSANGKPSVLLVLNRSPGANIIETVDRVRDMLPTLQKMIPGAISMEVMMDRTPTIRASLREVEHTLMISVALVIMVVFLFLRNVRATFIPSVAVPVSLIGTFGVMYLAGFSLNNLSLMALTIATGFVVDDAIVVLENISRHIEEGMKPLAAALRGAREVGFTVLSMSLSLIAVFIPLLMMGGIVGRLFQEFAITLSVSILVSLVVSLTTTPMMCARLLRTPVPEEERGRFFRASEHVFRWLHDSYARTLAVALRYSAVVWLVLLATVALNVWLYVIVPKGFFPQQDTGRLIGFIRADQATSFQAMQPKLDNFIRIVQSDPAVENVTGFTGGSQRNTGQMFVTLKPLSQRKESADAIITRLRVKLSKEPGANLFLQAVQDIRVGGRQSSSQYQFTLQSDDLQVLRDWEPKVRAAISNIKGIEDVDTDTNDKGLQTSVIIDRDAASRLGVTAQQVDAVLNDAFGQRLVSTIYNPLNQYRVVMELSQEYLQGPQALHDIYVVTGNGRRVPLSAFATVMPTNTPLGVNHQGQFAASTISFNLAEGFSLSQATDAIKRAMAQIGAPETLQANFQGGAKAFQDSLKSQPILILAAIITIYIVLGVLYESYVHPLTILSTLPSAGVGALLALLAFKTEFSIIALIGVILLIGIVKKNAIMMIDFAIDAERREGLSPRDAIHRACLLRFRPILMTTMAALLGAIPLAIGRGDGAELRAPLGISIVGGLVVSQLLTLYTTPVVYLTLDRWRLKVKAWRERRRGNPHGSAPAAGTES</sequence>
<dbReference type="SUPFAM" id="SSF82866">
    <property type="entry name" value="Multidrug efflux transporter AcrB transmembrane domain"/>
    <property type="match status" value="2"/>
</dbReference>
<evidence type="ECO:0000256" key="6">
    <source>
        <dbReference type="ARBA" id="ARBA00023136"/>
    </source>
</evidence>
<feature type="transmembrane region" description="Helical" evidence="8">
    <location>
        <begin position="1048"/>
        <end position="1074"/>
    </location>
</feature>
<feature type="transmembrane region" description="Helical" evidence="8">
    <location>
        <begin position="424"/>
        <end position="445"/>
    </location>
</feature>
<dbReference type="PANTHER" id="PTHR32063:SF34">
    <property type="entry name" value="MULTIDRUG RESISTANCE PROTEIN MDTC"/>
    <property type="match status" value="1"/>
</dbReference>
<feature type="transmembrane region" description="Helical" evidence="8">
    <location>
        <begin position="527"/>
        <end position="545"/>
    </location>
</feature>
<evidence type="ECO:0000313" key="9">
    <source>
        <dbReference type="EMBL" id="CAG9184626.1"/>
    </source>
</evidence>
<evidence type="ECO:0000256" key="7">
    <source>
        <dbReference type="SAM" id="MobiDB-lite"/>
    </source>
</evidence>
<keyword evidence="5 8" id="KW-1133">Transmembrane helix</keyword>
<evidence type="ECO:0000256" key="4">
    <source>
        <dbReference type="ARBA" id="ARBA00022692"/>
    </source>
</evidence>
<feature type="transmembrane region" description="Helical" evidence="8">
    <location>
        <begin position="920"/>
        <end position="937"/>
    </location>
</feature>
<evidence type="ECO:0000256" key="5">
    <source>
        <dbReference type="ARBA" id="ARBA00022989"/>
    </source>
</evidence>
<dbReference type="EMBL" id="CAJZAF010000038">
    <property type="protein sequence ID" value="CAG9184626.1"/>
    <property type="molecule type" value="Genomic_DNA"/>
</dbReference>
<keyword evidence="3" id="KW-0997">Cell inner membrane</keyword>
<organism evidence="9 10">
    <name type="scientific">Cupriavidus pinatubonensis</name>
    <dbReference type="NCBI Taxonomy" id="248026"/>
    <lineage>
        <taxon>Bacteria</taxon>
        <taxon>Pseudomonadati</taxon>
        <taxon>Pseudomonadota</taxon>
        <taxon>Betaproteobacteria</taxon>
        <taxon>Burkholderiales</taxon>
        <taxon>Burkholderiaceae</taxon>
        <taxon>Cupriavidus</taxon>
    </lineage>
</organism>
<comment type="caution">
    <text evidence="9">The sequence shown here is derived from an EMBL/GenBank/DDBJ whole genome shotgun (WGS) entry which is preliminary data.</text>
</comment>
<dbReference type="Gene3D" id="3.30.70.1430">
    <property type="entry name" value="Multidrug efflux transporter AcrB pore domain"/>
    <property type="match status" value="2"/>
</dbReference>
<dbReference type="Gene3D" id="1.20.1640.10">
    <property type="entry name" value="Multidrug efflux transporter AcrB transmembrane domain"/>
    <property type="match status" value="3"/>
</dbReference>
<dbReference type="PRINTS" id="PR00702">
    <property type="entry name" value="ACRIFLAVINRP"/>
</dbReference>
<dbReference type="Gene3D" id="3.30.70.1440">
    <property type="entry name" value="Multidrug efflux transporter AcrB pore domain"/>
    <property type="match status" value="1"/>
</dbReference>
<dbReference type="Gene3D" id="3.30.2090.10">
    <property type="entry name" value="Multidrug efflux transporter AcrB TolC docking domain, DN and DC subdomains"/>
    <property type="match status" value="3"/>
</dbReference>
<keyword evidence="10" id="KW-1185">Reference proteome</keyword>
<dbReference type="Pfam" id="PF00873">
    <property type="entry name" value="ACR_tran"/>
    <property type="match status" value="2"/>
</dbReference>
<feature type="transmembrane region" description="Helical" evidence="8">
    <location>
        <begin position="495"/>
        <end position="515"/>
    </location>
</feature>
<keyword evidence="6 8" id="KW-0472">Membrane</keyword>
<proteinExistence type="predicted"/>
<accession>A0ABN7ZIS2</accession>
<evidence type="ECO:0000256" key="1">
    <source>
        <dbReference type="ARBA" id="ARBA00022448"/>
    </source>
</evidence>
<evidence type="ECO:0000313" key="10">
    <source>
        <dbReference type="Proteomes" id="UP000701702"/>
    </source>
</evidence>
<keyword evidence="1" id="KW-0813">Transport</keyword>
<evidence type="ECO:0000256" key="3">
    <source>
        <dbReference type="ARBA" id="ARBA00022519"/>
    </source>
</evidence>
<dbReference type="Proteomes" id="UP000701702">
    <property type="component" value="Unassembled WGS sequence"/>
</dbReference>
<name>A0ABN7ZIS2_9BURK</name>
<feature type="transmembrane region" description="Helical" evidence="8">
    <location>
        <begin position="1015"/>
        <end position="1036"/>
    </location>
</feature>
<gene>
    <name evidence="9" type="primary">mdtC_4</name>
    <name evidence="9" type="ORF">LMG23994_05459</name>
</gene>
<dbReference type="InterPro" id="IPR001036">
    <property type="entry name" value="Acrflvin-R"/>
</dbReference>
<dbReference type="SUPFAM" id="SSF82714">
    <property type="entry name" value="Multidrug efflux transporter AcrB TolC docking domain, DN and DC subdomains"/>
    <property type="match status" value="2"/>
</dbReference>
<reference evidence="9 10" key="1">
    <citation type="submission" date="2021-08" db="EMBL/GenBank/DDBJ databases">
        <authorList>
            <person name="Peeters C."/>
        </authorList>
    </citation>
    <scope>NUCLEOTIDE SEQUENCE [LARGE SCALE GENOMIC DNA]</scope>
    <source>
        <strain evidence="9 10">LMG 23994</strain>
    </source>
</reference>
<feature type="transmembrane region" description="Helical" evidence="8">
    <location>
        <begin position="970"/>
        <end position="995"/>
    </location>
</feature>
<feature type="transmembrane region" description="Helical" evidence="8">
    <location>
        <begin position="593"/>
        <end position="613"/>
    </location>
</feature>
<keyword evidence="2" id="KW-1003">Cell membrane</keyword>
<dbReference type="InterPro" id="IPR027463">
    <property type="entry name" value="AcrB_DN_DC_subdom"/>
</dbReference>
<dbReference type="PANTHER" id="PTHR32063">
    <property type="match status" value="1"/>
</dbReference>
<evidence type="ECO:0000256" key="8">
    <source>
        <dbReference type="SAM" id="Phobius"/>
    </source>
</evidence>
<keyword evidence="4 8" id="KW-0812">Transmembrane</keyword>